<protein>
    <recommendedName>
        <fullName evidence="13">Disease resistance protein</fullName>
    </recommendedName>
</protein>
<dbReference type="InterPro" id="IPR041118">
    <property type="entry name" value="Rx_N"/>
</dbReference>
<keyword evidence="5" id="KW-0611">Plant defense</keyword>
<dbReference type="InterPro" id="IPR027417">
    <property type="entry name" value="P-loop_NTPase"/>
</dbReference>
<keyword evidence="3" id="KW-0677">Repeat</keyword>
<dbReference type="FunFam" id="3.40.50.300:FF:001091">
    <property type="entry name" value="Probable disease resistance protein At1g61300"/>
    <property type="match status" value="1"/>
</dbReference>
<accession>K4D9Z4</accession>
<dbReference type="Gene3D" id="3.80.10.10">
    <property type="entry name" value="Ribonuclease Inhibitor"/>
    <property type="match status" value="3"/>
</dbReference>
<dbReference type="Gene3D" id="1.20.5.4130">
    <property type="match status" value="1"/>
</dbReference>
<sequence length="1093" mass="124605">MEVVLAVGGVFISSALDVLIDRLAPEGDLLNMFRKRNNDVDLLKKLKLTLLGLKAVLSDAENKQASNEFVREWLNELRVAVDSAENLIEQFNYEAMKLKVEGKHQNLAEKILKHCRFCNMCLGDHSFININEKLEKTVEALQNLQNQISDLGLQRHFGLTKQEARTPSTCLVDESDIFGKHEEIKDLINRLLSENASGGNLPVVPIVGMGGAGETTLAKAVYNDVKVKNHFGLTAWNCVSEPYDALRITKGLLQEIGSFDSKDDGNLNQLQVKLKESLKEKKFLVVLDDVWNDDYSEWDNLRNVFVQGDVGSKIIVTTHSWALFKRHSLENRDHPELEEVGRKIADKCKGLPLALKALAGVLRGKSEVDEWRNILRSEIWDQKSCWKSILPALMLSYNDLSPHLKRCFAFCAIYPKDYEFCKDQAIYLWIANGLVKEFCSETEASHDTLEQSRHMSYSIGQEGVLEKLKPLSKSEQLRTLVPANISYICQLSKRVLHNILPRLTSLRALSLSGYDINELPNDLFIKLNLLRFLDLSRARIEKLPDSICVLYNLETLLLSSCRCLVELPLQMDKLINLRHLDITNTDSLKMPLYLNKWKSLQMLVGAKFVIGGLRMYDLGEVHNLYGCLSVLELQNVVERREAVRATMKEKEHVDKLCLEWSEGSCAYDSQTEREILDELHPHTNIKQLQIRGYRGAKFSNWLADPLFVELVELSLSSCKDCDSMPALGQLPCLKFLSIRGMHGIREVTEEFYGSSVSSKKPFNSLKNHFFEDMPEWKQWHVLGSGEFPILEKLSIEKCPELIGKLPENLCCLTELRISTTPLMDEAQLQLEGMKQIVALVIRDCNSVTSLPFSILPTSLKRIEISGCQKLKLKLEEPGVDHCNMFLEELRLHRCDCIDDTSPELLPKARKLSVTNCHNLTRFLIPSATERLEIWRCENLEILSVARESAMTFLHIRNCENLKCLPQIDLQVLVIYDCNKLVNGRKEWCLRRLTELEIYHDGSDEEIQRWELPCSIQRLTINNLKTLSSQVLKSLTSLQYLRVEGTIPRIQSQGGLPSSLSQLHLGYHDELHSLHLSHLTSLIRLSISHCDNLQ</sequence>
<reference evidence="11" key="2">
    <citation type="submission" date="2015-06" db="UniProtKB">
        <authorList>
            <consortium name="EnsemblPlants"/>
        </authorList>
    </citation>
    <scope>IDENTIFICATION</scope>
    <source>
        <strain evidence="11">cv. Heinz 1706</strain>
    </source>
</reference>
<evidence type="ECO:0000256" key="4">
    <source>
        <dbReference type="ARBA" id="ARBA00022741"/>
    </source>
</evidence>
<evidence type="ECO:0000256" key="6">
    <source>
        <dbReference type="ARBA" id="ARBA00022840"/>
    </source>
</evidence>
<dbReference type="AlphaFoldDB" id="K4D9Z4"/>
<keyword evidence="7" id="KW-0175">Coiled coil</keyword>
<dbReference type="HOGENOM" id="CLU_000837_8_8_1"/>
<dbReference type="Proteomes" id="UP000004994">
    <property type="component" value="Chromosome 11"/>
</dbReference>
<dbReference type="Gene3D" id="3.40.50.300">
    <property type="entry name" value="P-loop containing nucleotide triphosphate hydrolases"/>
    <property type="match status" value="1"/>
</dbReference>
<keyword evidence="6" id="KW-0067">ATP-binding</keyword>
<dbReference type="eggNOG" id="KOG4658">
    <property type="taxonomic scope" value="Eukaryota"/>
</dbReference>
<dbReference type="Gramene" id="Solyc11g068360.1.1">
    <property type="protein sequence ID" value="Solyc11g068360.1.1"/>
    <property type="gene ID" value="Solyc11g068360.1"/>
</dbReference>
<dbReference type="InterPro" id="IPR056789">
    <property type="entry name" value="LRR_R13L1-DRL21"/>
</dbReference>
<keyword evidence="4" id="KW-0547">Nucleotide-binding</keyword>
<dbReference type="STRING" id="4081.K4D9Z4"/>
<dbReference type="InterPro" id="IPR002182">
    <property type="entry name" value="NB-ARC"/>
</dbReference>
<evidence type="ECO:0000259" key="9">
    <source>
        <dbReference type="Pfam" id="PF18052"/>
    </source>
</evidence>
<keyword evidence="2" id="KW-0433">Leucine-rich repeat</keyword>
<dbReference type="SMR" id="K4D9Z4"/>
<organism evidence="11">
    <name type="scientific">Solanum lycopersicum</name>
    <name type="common">Tomato</name>
    <name type="synonym">Lycopersicon esculentum</name>
    <dbReference type="NCBI Taxonomy" id="4081"/>
    <lineage>
        <taxon>Eukaryota</taxon>
        <taxon>Viridiplantae</taxon>
        <taxon>Streptophyta</taxon>
        <taxon>Embryophyta</taxon>
        <taxon>Tracheophyta</taxon>
        <taxon>Spermatophyta</taxon>
        <taxon>Magnoliopsida</taxon>
        <taxon>eudicotyledons</taxon>
        <taxon>Gunneridae</taxon>
        <taxon>Pentapetalae</taxon>
        <taxon>asterids</taxon>
        <taxon>lamiids</taxon>
        <taxon>Solanales</taxon>
        <taxon>Solanaceae</taxon>
        <taxon>Solanoideae</taxon>
        <taxon>Solaneae</taxon>
        <taxon>Solanum</taxon>
        <taxon>Solanum subgen. Lycopersicon</taxon>
    </lineage>
</organism>
<dbReference type="GO" id="GO:0005524">
    <property type="term" value="F:ATP binding"/>
    <property type="evidence" value="ECO:0007669"/>
    <property type="project" value="UniProtKB-KW"/>
</dbReference>
<dbReference type="PRINTS" id="PR00364">
    <property type="entry name" value="DISEASERSIST"/>
</dbReference>
<feature type="domain" description="NB-ARC" evidence="8">
    <location>
        <begin position="183"/>
        <end position="330"/>
    </location>
</feature>
<dbReference type="GO" id="GO:0043531">
    <property type="term" value="F:ADP binding"/>
    <property type="evidence" value="ECO:0007669"/>
    <property type="project" value="InterPro"/>
</dbReference>
<dbReference type="OMA" id="HIRNCEN"/>
<dbReference type="SUPFAM" id="SSF52540">
    <property type="entry name" value="P-loop containing nucleoside triphosphate hydrolases"/>
    <property type="match status" value="1"/>
</dbReference>
<feature type="coiled-coil region" evidence="7">
    <location>
        <begin position="127"/>
        <end position="154"/>
    </location>
</feature>
<dbReference type="FunCoup" id="K4D9Z4">
    <property type="interactions" value="442"/>
</dbReference>
<keyword evidence="12" id="KW-1185">Reference proteome</keyword>
<dbReference type="InterPro" id="IPR036388">
    <property type="entry name" value="WH-like_DNA-bd_sf"/>
</dbReference>
<evidence type="ECO:0000256" key="1">
    <source>
        <dbReference type="ARBA" id="ARBA00008894"/>
    </source>
</evidence>
<dbReference type="PANTHER" id="PTHR36766">
    <property type="entry name" value="PLANT BROAD-SPECTRUM MILDEW RESISTANCE PROTEIN RPW8"/>
    <property type="match status" value="1"/>
</dbReference>
<evidence type="ECO:0000256" key="2">
    <source>
        <dbReference type="ARBA" id="ARBA00022614"/>
    </source>
</evidence>
<dbReference type="SUPFAM" id="SSF52058">
    <property type="entry name" value="L domain-like"/>
    <property type="match status" value="2"/>
</dbReference>
<dbReference type="Pfam" id="PF00931">
    <property type="entry name" value="NB-ARC"/>
    <property type="match status" value="1"/>
</dbReference>
<dbReference type="GO" id="GO:0098542">
    <property type="term" value="P:defense response to other organism"/>
    <property type="evidence" value="ECO:0000318"/>
    <property type="project" value="GO_Central"/>
</dbReference>
<evidence type="ECO:0008006" key="13">
    <source>
        <dbReference type="Google" id="ProtNLM"/>
    </source>
</evidence>
<dbReference type="InParanoid" id="K4D9Z4"/>
<proteinExistence type="inferred from homology"/>
<dbReference type="Pfam" id="PF18052">
    <property type="entry name" value="Rx_N"/>
    <property type="match status" value="1"/>
</dbReference>
<evidence type="ECO:0000259" key="8">
    <source>
        <dbReference type="Pfam" id="PF00931"/>
    </source>
</evidence>
<comment type="similarity">
    <text evidence="1">Belongs to the disease resistance NB-LRR family.</text>
</comment>
<dbReference type="PaxDb" id="4081-Solyc11g068360.1.1"/>
<dbReference type="Gene3D" id="1.10.10.10">
    <property type="entry name" value="Winged helix-like DNA-binding domain superfamily/Winged helix DNA-binding domain"/>
    <property type="match status" value="1"/>
</dbReference>
<evidence type="ECO:0000313" key="11">
    <source>
        <dbReference type="EnsemblPlants" id="Solyc11g068360.1.1"/>
    </source>
</evidence>
<feature type="domain" description="R13L1/DRL21-like LRR repeat region" evidence="10">
    <location>
        <begin position="617"/>
        <end position="741"/>
    </location>
</feature>
<dbReference type="PhylomeDB" id="K4D9Z4"/>
<dbReference type="InterPro" id="IPR032675">
    <property type="entry name" value="LRR_dom_sf"/>
</dbReference>
<dbReference type="Pfam" id="PF25019">
    <property type="entry name" value="LRR_R13L1-DRL21"/>
    <property type="match status" value="1"/>
</dbReference>
<feature type="domain" description="Disease resistance N-terminal" evidence="9">
    <location>
        <begin position="11"/>
        <end position="105"/>
    </location>
</feature>
<reference evidence="11" key="1">
    <citation type="journal article" date="2012" name="Nature">
        <title>The tomato genome sequence provides insights into fleshy fruit evolution.</title>
        <authorList>
            <consortium name="Tomato Genome Consortium"/>
        </authorList>
    </citation>
    <scope>NUCLEOTIDE SEQUENCE [LARGE SCALE GENOMIC DNA]</scope>
    <source>
        <strain evidence="11">cv. Heinz 1706</strain>
    </source>
</reference>
<dbReference type="PANTHER" id="PTHR36766:SF40">
    <property type="entry name" value="DISEASE RESISTANCE PROTEIN RGA3"/>
    <property type="match status" value="1"/>
</dbReference>
<evidence type="ECO:0000256" key="5">
    <source>
        <dbReference type="ARBA" id="ARBA00022821"/>
    </source>
</evidence>
<evidence type="ECO:0000259" key="10">
    <source>
        <dbReference type="Pfam" id="PF25019"/>
    </source>
</evidence>
<evidence type="ECO:0000256" key="7">
    <source>
        <dbReference type="SAM" id="Coils"/>
    </source>
</evidence>
<evidence type="ECO:0000256" key="3">
    <source>
        <dbReference type="ARBA" id="ARBA00022737"/>
    </source>
</evidence>
<feature type="coiled-coil region" evidence="7">
    <location>
        <begin position="43"/>
        <end position="101"/>
    </location>
</feature>
<dbReference type="EnsemblPlants" id="Solyc11g068360.1.1">
    <property type="protein sequence ID" value="Solyc11g068360.1.1"/>
    <property type="gene ID" value="Solyc11g068360.1"/>
</dbReference>
<name>K4D9Z4_SOLLC</name>
<evidence type="ECO:0000313" key="12">
    <source>
        <dbReference type="Proteomes" id="UP000004994"/>
    </source>
</evidence>